<proteinExistence type="predicted"/>
<dbReference type="Proteomes" id="UP000265520">
    <property type="component" value="Unassembled WGS sequence"/>
</dbReference>
<accession>A0A392NLK7</accession>
<organism evidence="1 2">
    <name type="scientific">Trifolium medium</name>
    <dbReference type="NCBI Taxonomy" id="97028"/>
    <lineage>
        <taxon>Eukaryota</taxon>
        <taxon>Viridiplantae</taxon>
        <taxon>Streptophyta</taxon>
        <taxon>Embryophyta</taxon>
        <taxon>Tracheophyta</taxon>
        <taxon>Spermatophyta</taxon>
        <taxon>Magnoliopsida</taxon>
        <taxon>eudicotyledons</taxon>
        <taxon>Gunneridae</taxon>
        <taxon>Pentapetalae</taxon>
        <taxon>rosids</taxon>
        <taxon>fabids</taxon>
        <taxon>Fabales</taxon>
        <taxon>Fabaceae</taxon>
        <taxon>Papilionoideae</taxon>
        <taxon>50 kb inversion clade</taxon>
        <taxon>NPAAA clade</taxon>
        <taxon>Hologalegina</taxon>
        <taxon>IRL clade</taxon>
        <taxon>Trifolieae</taxon>
        <taxon>Trifolium</taxon>
    </lineage>
</organism>
<evidence type="ECO:0000313" key="1">
    <source>
        <dbReference type="EMBL" id="MCI00110.1"/>
    </source>
</evidence>
<feature type="non-terminal residue" evidence="1">
    <location>
        <position position="1"/>
    </location>
</feature>
<comment type="caution">
    <text evidence="1">The sequence shown here is derived from an EMBL/GenBank/DDBJ whole genome shotgun (WGS) entry which is preliminary data.</text>
</comment>
<keyword evidence="2" id="KW-1185">Reference proteome</keyword>
<dbReference type="AlphaFoldDB" id="A0A392NLK7"/>
<protein>
    <submittedName>
        <fullName evidence="1">F-box protein</fullName>
    </submittedName>
</protein>
<name>A0A392NLK7_9FABA</name>
<reference evidence="1 2" key="1">
    <citation type="journal article" date="2018" name="Front. Plant Sci.">
        <title>Red Clover (Trifolium pratense) and Zigzag Clover (T. medium) - A Picture of Genomic Similarities and Differences.</title>
        <authorList>
            <person name="Dluhosova J."/>
            <person name="Istvanek J."/>
            <person name="Nedelnik J."/>
            <person name="Repkova J."/>
        </authorList>
    </citation>
    <scope>NUCLEOTIDE SEQUENCE [LARGE SCALE GENOMIC DNA]</scope>
    <source>
        <strain evidence="2">cv. 10/8</strain>
        <tissue evidence="1">Leaf</tissue>
    </source>
</reference>
<sequence length="170" mass="19146">GPFDFHSTRKRLLTILNGSIAFILNYEEKATFHIYILGELGVKESWTKLFIVGPLPCLEYPIRAGKKGNILIRIKDNKLAWSYIFPSVGPRPLMVLMAIKWLPENGWRTMMSSKCSSFRCTPVTIRKSIVTLARRGLLRAIPYWALLDGLVSNSSVVGLLGLIQNTLHST</sequence>
<evidence type="ECO:0000313" key="2">
    <source>
        <dbReference type="Proteomes" id="UP000265520"/>
    </source>
</evidence>
<dbReference type="EMBL" id="LXQA010042244">
    <property type="protein sequence ID" value="MCI00110.1"/>
    <property type="molecule type" value="Genomic_DNA"/>
</dbReference>